<dbReference type="InterPro" id="IPR003954">
    <property type="entry name" value="RRM_euk-type"/>
</dbReference>
<reference evidence="4" key="2">
    <citation type="submission" date="2025-09" db="UniProtKB">
        <authorList>
            <consortium name="Ensembl"/>
        </authorList>
    </citation>
    <scope>IDENTIFICATION</scope>
</reference>
<dbReference type="InterPro" id="IPR012677">
    <property type="entry name" value="Nucleotide-bd_a/b_plait_sf"/>
</dbReference>
<dbReference type="CDD" id="cd12620">
    <property type="entry name" value="RRM3_TIAR"/>
    <property type="match status" value="1"/>
</dbReference>
<keyword evidence="5" id="KW-1185">Reference proteome</keyword>
<dbReference type="Proteomes" id="UP000261640">
    <property type="component" value="Unplaced"/>
</dbReference>
<reference evidence="4" key="1">
    <citation type="submission" date="2025-08" db="UniProtKB">
        <authorList>
            <consortium name="Ensembl"/>
        </authorList>
    </citation>
    <scope>IDENTIFICATION</scope>
</reference>
<name>A0A7N8YB22_9TELE</name>
<dbReference type="GeneTree" id="ENSGT00940000154962"/>
<dbReference type="PROSITE" id="PS50102">
    <property type="entry name" value="RRM"/>
    <property type="match status" value="3"/>
</dbReference>
<dbReference type="PANTHER" id="PTHR10352">
    <property type="entry name" value="EUKARYOTIC TRANSLATION INITIATION FACTOR 3 SUBUNIT G"/>
    <property type="match status" value="1"/>
</dbReference>
<dbReference type="InterPro" id="IPR034496">
    <property type="entry name" value="TIAR_RRM3"/>
</dbReference>
<dbReference type="GO" id="GO:0003723">
    <property type="term" value="F:RNA binding"/>
    <property type="evidence" value="ECO:0007669"/>
    <property type="project" value="UniProtKB-UniRule"/>
</dbReference>
<dbReference type="AlphaFoldDB" id="A0A7N8YB22"/>
<protein>
    <submittedName>
        <fullName evidence="4">TIA1 cytotoxic granule-associated RNA binding protein-like 1</fullName>
    </submittedName>
</protein>
<dbReference type="GO" id="GO:0003677">
    <property type="term" value="F:DNA binding"/>
    <property type="evidence" value="ECO:0007669"/>
    <property type="project" value="InterPro"/>
</dbReference>
<dbReference type="CDD" id="cd12616">
    <property type="entry name" value="RRM1_TIAR"/>
    <property type="match status" value="1"/>
</dbReference>
<dbReference type="CDD" id="cd12617">
    <property type="entry name" value="RRM2_TIAR"/>
    <property type="match status" value="1"/>
</dbReference>
<accession>A0A7N8YB22</accession>
<feature type="domain" description="RRM" evidence="3">
    <location>
        <begin position="8"/>
        <end position="84"/>
    </location>
</feature>
<feature type="domain" description="RRM" evidence="3">
    <location>
        <begin position="214"/>
        <end position="286"/>
    </location>
</feature>
<evidence type="ECO:0000256" key="2">
    <source>
        <dbReference type="PROSITE-ProRule" id="PRU00176"/>
    </source>
</evidence>
<dbReference type="SMART" id="SM00361">
    <property type="entry name" value="RRM_1"/>
    <property type="match status" value="3"/>
</dbReference>
<evidence type="ECO:0000313" key="4">
    <source>
        <dbReference type="Ensembl" id="ENSMAMP00000062545.1"/>
    </source>
</evidence>
<dbReference type="Gene3D" id="3.30.70.330">
    <property type="match status" value="3"/>
</dbReference>
<feature type="domain" description="RRM" evidence="3">
    <location>
        <begin position="106"/>
        <end position="184"/>
    </location>
</feature>
<dbReference type="InterPro" id="IPR034492">
    <property type="entry name" value="TIAR_RRM1"/>
</dbReference>
<dbReference type="InterPro" id="IPR034494">
    <property type="entry name" value="TIAR_RRM2"/>
</dbReference>
<dbReference type="FunFam" id="3.30.70.330:FF:000045">
    <property type="entry name" value="Nucleolysin tiar isoform 1"/>
    <property type="match status" value="1"/>
</dbReference>
<dbReference type="FunFam" id="3.30.70.330:FF:000087">
    <property type="entry name" value="Nucleolysin TIAR isoform 1"/>
    <property type="match status" value="1"/>
</dbReference>
<dbReference type="InterPro" id="IPR000504">
    <property type="entry name" value="RRM_dom"/>
</dbReference>
<dbReference type="InterPro" id="IPR035979">
    <property type="entry name" value="RBD_domain_sf"/>
</dbReference>
<sequence>MDDETYPKTLYVGNLSRDVTEILILQLFTQIGPCKSCKMITEHTSNDPYCFVEFFEHRDAAAALAAMNGRKILGKEVKVNWATTPSSQKKDTSSKCSHIECLTYHFHVFVGDLSPEITTEDVKAAFAPFGKISDARVVKDMTTGKSKGYGFVSFYNKLDAENAIINMGGQWLGGRQIRTNWATRKPPAPKTAQDNGSKQLRFDDVVSQSSPQNCTVYCGGIQSGLSEHVMRQTFSPFGQIMEIRVFPEKGYSFIRFSSHDSAAHAIVSVNGTVIEGHIVKCFWGKESPDMAKNLQQGVLIYEPQYSQWGQWNQVYGNPQQQYGQYMTNGWQVPSYNMYGQTWSQQGFGVEQSQSPAWVGSFGSPSAQAAAPPGSVMSNLANFSMAGYQTQ</sequence>
<dbReference type="Ensembl" id="ENSMAMT00000048810.1">
    <property type="protein sequence ID" value="ENSMAMP00000062545.1"/>
    <property type="gene ID" value="ENSMAMG00000013350.2"/>
</dbReference>
<proteinExistence type="predicted"/>
<evidence type="ECO:0000259" key="3">
    <source>
        <dbReference type="PROSITE" id="PS50102"/>
    </source>
</evidence>
<dbReference type="SMART" id="SM00360">
    <property type="entry name" value="RRM"/>
    <property type="match status" value="3"/>
</dbReference>
<evidence type="ECO:0000256" key="1">
    <source>
        <dbReference type="ARBA" id="ARBA00022884"/>
    </source>
</evidence>
<keyword evidence="1 2" id="KW-0694">RNA-binding</keyword>
<dbReference type="Pfam" id="PF00076">
    <property type="entry name" value="RRM_1"/>
    <property type="match status" value="3"/>
</dbReference>
<dbReference type="InParanoid" id="A0A7N8YB22"/>
<evidence type="ECO:0000313" key="5">
    <source>
        <dbReference type="Proteomes" id="UP000261640"/>
    </source>
</evidence>
<organism evidence="4 5">
    <name type="scientific">Mastacembelus armatus</name>
    <name type="common">zig-zag eel</name>
    <dbReference type="NCBI Taxonomy" id="205130"/>
    <lineage>
        <taxon>Eukaryota</taxon>
        <taxon>Metazoa</taxon>
        <taxon>Chordata</taxon>
        <taxon>Craniata</taxon>
        <taxon>Vertebrata</taxon>
        <taxon>Euteleostomi</taxon>
        <taxon>Actinopterygii</taxon>
        <taxon>Neopterygii</taxon>
        <taxon>Teleostei</taxon>
        <taxon>Neoteleostei</taxon>
        <taxon>Acanthomorphata</taxon>
        <taxon>Anabantaria</taxon>
        <taxon>Synbranchiformes</taxon>
        <taxon>Mastacembelidae</taxon>
        <taxon>Mastacembelus</taxon>
    </lineage>
</organism>
<dbReference type="SUPFAM" id="SSF54928">
    <property type="entry name" value="RNA-binding domain, RBD"/>
    <property type="match status" value="3"/>
</dbReference>